<dbReference type="EMBL" id="AMZH03011981">
    <property type="protein sequence ID" value="RRT51898.1"/>
    <property type="molecule type" value="Genomic_DNA"/>
</dbReference>
<protein>
    <submittedName>
        <fullName evidence="1">Uncharacterized protein</fullName>
    </submittedName>
</protein>
<reference evidence="1 2" key="1">
    <citation type="journal article" date="2014" name="Agronomy (Basel)">
        <title>A Draft Genome Sequence for Ensete ventricosum, the Drought-Tolerant Tree Against Hunger.</title>
        <authorList>
            <person name="Harrison J."/>
            <person name="Moore K.A."/>
            <person name="Paszkiewicz K."/>
            <person name="Jones T."/>
            <person name="Grant M."/>
            <person name="Ambacheew D."/>
            <person name="Muzemil S."/>
            <person name="Studholme D.J."/>
        </authorList>
    </citation>
    <scope>NUCLEOTIDE SEQUENCE [LARGE SCALE GENOMIC DNA]</scope>
</reference>
<accession>A0A426YJJ6</accession>
<sequence length="56" mass="6564">MGSSMRCFQNLEPFYLVKLLQMRVGRARGLGSFNLIPKNQQILQLKIFMTPFLMEK</sequence>
<name>A0A426YJJ6_ENSVE</name>
<comment type="caution">
    <text evidence="1">The sequence shown here is derived from an EMBL/GenBank/DDBJ whole genome shotgun (WGS) entry which is preliminary data.</text>
</comment>
<dbReference type="Proteomes" id="UP000287651">
    <property type="component" value="Unassembled WGS sequence"/>
</dbReference>
<organism evidence="1 2">
    <name type="scientific">Ensete ventricosum</name>
    <name type="common">Abyssinian banana</name>
    <name type="synonym">Musa ensete</name>
    <dbReference type="NCBI Taxonomy" id="4639"/>
    <lineage>
        <taxon>Eukaryota</taxon>
        <taxon>Viridiplantae</taxon>
        <taxon>Streptophyta</taxon>
        <taxon>Embryophyta</taxon>
        <taxon>Tracheophyta</taxon>
        <taxon>Spermatophyta</taxon>
        <taxon>Magnoliopsida</taxon>
        <taxon>Liliopsida</taxon>
        <taxon>Zingiberales</taxon>
        <taxon>Musaceae</taxon>
        <taxon>Ensete</taxon>
    </lineage>
</organism>
<proteinExistence type="predicted"/>
<gene>
    <name evidence="1" type="ORF">B296_00049041</name>
</gene>
<evidence type="ECO:0000313" key="1">
    <source>
        <dbReference type="EMBL" id="RRT51898.1"/>
    </source>
</evidence>
<evidence type="ECO:0000313" key="2">
    <source>
        <dbReference type="Proteomes" id="UP000287651"/>
    </source>
</evidence>
<dbReference type="AlphaFoldDB" id="A0A426YJJ6"/>